<dbReference type="GO" id="GO:0032993">
    <property type="term" value="C:protein-DNA complex"/>
    <property type="evidence" value="ECO:0007669"/>
    <property type="project" value="TreeGrafter"/>
</dbReference>
<dbReference type="SUPFAM" id="SSF52172">
    <property type="entry name" value="CheY-like"/>
    <property type="match status" value="1"/>
</dbReference>
<dbReference type="STRING" id="29529.SAMN04488122_0953"/>
<keyword evidence="2" id="KW-0902">Two-component regulatory system</keyword>
<dbReference type="InterPro" id="IPR036388">
    <property type="entry name" value="WH-like_DNA-bd_sf"/>
</dbReference>
<dbReference type="PANTHER" id="PTHR48111">
    <property type="entry name" value="REGULATOR OF RPOS"/>
    <property type="match status" value="1"/>
</dbReference>
<dbReference type="PROSITE" id="PS50110">
    <property type="entry name" value="RESPONSE_REGULATORY"/>
    <property type="match status" value="1"/>
</dbReference>
<dbReference type="GO" id="GO:0005829">
    <property type="term" value="C:cytosol"/>
    <property type="evidence" value="ECO:0007669"/>
    <property type="project" value="TreeGrafter"/>
</dbReference>
<accession>A0A1I0PSG6</accession>
<dbReference type="InterPro" id="IPR039420">
    <property type="entry name" value="WalR-like"/>
</dbReference>
<dbReference type="Pfam" id="PF00072">
    <property type="entry name" value="Response_reg"/>
    <property type="match status" value="1"/>
</dbReference>
<dbReference type="EMBL" id="FOJG01000001">
    <property type="protein sequence ID" value="SEW17326.1"/>
    <property type="molecule type" value="Genomic_DNA"/>
</dbReference>
<dbReference type="InterPro" id="IPR016032">
    <property type="entry name" value="Sig_transdc_resp-reg_C-effctor"/>
</dbReference>
<dbReference type="PANTHER" id="PTHR48111:SF40">
    <property type="entry name" value="PHOSPHATE REGULON TRANSCRIPTIONAL REGULATORY PROTEIN PHOB"/>
    <property type="match status" value="1"/>
</dbReference>
<keyword evidence="1 4" id="KW-0597">Phosphoprotein</keyword>
<sequence length="248" mass="28165">MTILENAPEAFHILYAENDEVLVKAIKRALEQNGNFIVYCAYDGNEGWELYKRKSYDLCLLDVHMPGLDGVQLGGKIRAGNDKIPIIYLSADLKLETKLKGFKRGGADDYCEKPIQTEVLIYKMYALIKRSKEQNAVWESVSFGAFTYNRKKYTLSYGGKTYQLGIKEVKIMDLLTEKFNVTIPAIDLQTLVGGEGSKHSLNTPIANLRKHFKISPEVKLDTIQLTGYSLRVPTHLIKYHLHQVSIPY</sequence>
<dbReference type="Proteomes" id="UP000199310">
    <property type="component" value="Unassembled WGS sequence"/>
</dbReference>
<dbReference type="GO" id="GO:0000156">
    <property type="term" value="F:phosphorelay response regulator activity"/>
    <property type="evidence" value="ECO:0007669"/>
    <property type="project" value="TreeGrafter"/>
</dbReference>
<dbReference type="GO" id="GO:0000976">
    <property type="term" value="F:transcription cis-regulatory region binding"/>
    <property type="evidence" value="ECO:0007669"/>
    <property type="project" value="TreeGrafter"/>
</dbReference>
<dbReference type="SMART" id="SM00448">
    <property type="entry name" value="REC"/>
    <property type="match status" value="1"/>
</dbReference>
<evidence type="ECO:0000256" key="1">
    <source>
        <dbReference type="ARBA" id="ARBA00022553"/>
    </source>
</evidence>
<protein>
    <submittedName>
        <fullName evidence="6">DNA-binding response regulator, OmpR family, contains REC and winged-helix (WHTH) domain</fullName>
    </submittedName>
</protein>
<name>A0A1I0PSG6_9BACT</name>
<dbReference type="Gene3D" id="1.10.10.10">
    <property type="entry name" value="Winged helix-like DNA-binding domain superfamily/Winged helix DNA-binding domain"/>
    <property type="match status" value="1"/>
</dbReference>
<dbReference type="InterPro" id="IPR011006">
    <property type="entry name" value="CheY-like_superfamily"/>
</dbReference>
<organism evidence="6 7">
    <name type="scientific">Chitinophaga arvensicola</name>
    <dbReference type="NCBI Taxonomy" id="29529"/>
    <lineage>
        <taxon>Bacteria</taxon>
        <taxon>Pseudomonadati</taxon>
        <taxon>Bacteroidota</taxon>
        <taxon>Chitinophagia</taxon>
        <taxon>Chitinophagales</taxon>
        <taxon>Chitinophagaceae</taxon>
        <taxon>Chitinophaga</taxon>
    </lineage>
</organism>
<dbReference type="GO" id="GO:0006355">
    <property type="term" value="P:regulation of DNA-templated transcription"/>
    <property type="evidence" value="ECO:0007669"/>
    <property type="project" value="InterPro"/>
</dbReference>
<dbReference type="SUPFAM" id="SSF46894">
    <property type="entry name" value="C-terminal effector domain of the bipartite response regulators"/>
    <property type="match status" value="1"/>
</dbReference>
<dbReference type="RefSeq" id="WP_089891225.1">
    <property type="nucleotide sequence ID" value="NZ_FOJG01000001.1"/>
</dbReference>
<dbReference type="Gene3D" id="3.40.50.2300">
    <property type="match status" value="1"/>
</dbReference>
<dbReference type="InterPro" id="IPR001789">
    <property type="entry name" value="Sig_transdc_resp-reg_receiver"/>
</dbReference>
<dbReference type="CDD" id="cd17574">
    <property type="entry name" value="REC_OmpR"/>
    <property type="match status" value="1"/>
</dbReference>
<evidence type="ECO:0000259" key="5">
    <source>
        <dbReference type="PROSITE" id="PS50110"/>
    </source>
</evidence>
<feature type="domain" description="Response regulatory" evidence="5">
    <location>
        <begin position="12"/>
        <end position="128"/>
    </location>
</feature>
<evidence type="ECO:0000256" key="4">
    <source>
        <dbReference type="PROSITE-ProRule" id="PRU00169"/>
    </source>
</evidence>
<evidence type="ECO:0000256" key="3">
    <source>
        <dbReference type="ARBA" id="ARBA00023125"/>
    </source>
</evidence>
<evidence type="ECO:0000313" key="7">
    <source>
        <dbReference type="Proteomes" id="UP000199310"/>
    </source>
</evidence>
<keyword evidence="7" id="KW-1185">Reference proteome</keyword>
<reference evidence="7" key="1">
    <citation type="submission" date="2016-10" db="EMBL/GenBank/DDBJ databases">
        <authorList>
            <person name="Varghese N."/>
            <person name="Submissions S."/>
        </authorList>
    </citation>
    <scope>NUCLEOTIDE SEQUENCE [LARGE SCALE GENOMIC DNA]</scope>
    <source>
        <strain evidence="7">DSM 3695</strain>
    </source>
</reference>
<dbReference type="OrthoDB" id="9779969at2"/>
<proteinExistence type="predicted"/>
<feature type="modified residue" description="4-aspartylphosphate" evidence="4">
    <location>
        <position position="62"/>
    </location>
</feature>
<gene>
    <name evidence="6" type="ORF">SAMN04488122_0953</name>
</gene>
<evidence type="ECO:0000313" key="6">
    <source>
        <dbReference type="EMBL" id="SEW17326.1"/>
    </source>
</evidence>
<keyword evidence="3 6" id="KW-0238">DNA-binding</keyword>
<evidence type="ECO:0000256" key="2">
    <source>
        <dbReference type="ARBA" id="ARBA00023012"/>
    </source>
</evidence>
<dbReference type="AlphaFoldDB" id="A0A1I0PSG6"/>